<reference evidence="1 2" key="1">
    <citation type="submission" date="2018-06" db="EMBL/GenBank/DDBJ databases">
        <authorList>
            <person name="Strepis N."/>
        </authorList>
    </citation>
    <scope>NUCLEOTIDE SEQUENCE [LARGE SCALE GENOMIC DNA]</scope>
    <source>
        <strain evidence="1">LUCI</strain>
    </source>
</reference>
<dbReference type="NCBIfam" id="NF041205">
    <property type="entry name" value="VdcD"/>
    <property type="match status" value="1"/>
</dbReference>
<dbReference type="InterPro" id="IPR047707">
    <property type="entry name" value="VdcD-like"/>
</dbReference>
<sequence>MKCPRCDSDKARIMTKSPVGGAWEVYVCNHCCYSWRSTENIQISEIFKLNDEKIANMGMLPPIPPLKK</sequence>
<evidence type="ECO:0000313" key="1">
    <source>
        <dbReference type="EMBL" id="VBB07216.1"/>
    </source>
</evidence>
<dbReference type="Pfam" id="PF26358">
    <property type="entry name" value="EcdD_BsdD_detox"/>
    <property type="match status" value="1"/>
</dbReference>
<gene>
    <name evidence="1" type="ORF">LUCI_2460</name>
</gene>
<dbReference type="OrthoDB" id="5877746at2"/>
<evidence type="ECO:0000313" key="2">
    <source>
        <dbReference type="Proteomes" id="UP000277811"/>
    </source>
</evidence>
<evidence type="ECO:0008006" key="3">
    <source>
        <dbReference type="Google" id="ProtNLM"/>
    </source>
</evidence>
<organism evidence="1 2">
    <name type="scientific">Lucifera butyrica</name>
    <dbReference type="NCBI Taxonomy" id="1351585"/>
    <lineage>
        <taxon>Bacteria</taxon>
        <taxon>Bacillati</taxon>
        <taxon>Bacillota</taxon>
        <taxon>Negativicutes</taxon>
        <taxon>Veillonellales</taxon>
        <taxon>Veillonellaceae</taxon>
        <taxon>Lucifera</taxon>
    </lineage>
</organism>
<dbReference type="AlphaFoldDB" id="A0A498R3I4"/>
<dbReference type="RefSeq" id="WP_122628153.1">
    <property type="nucleotide sequence ID" value="NZ_UPPP01000072.1"/>
</dbReference>
<name>A0A498R3I4_9FIRM</name>
<protein>
    <recommendedName>
        <fullName evidence="3">Vanillic acid non-oxidative decarboxylation protein</fullName>
    </recommendedName>
</protein>
<proteinExistence type="predicted"/>
<dbReference type="Proteomes" id="UP000277811">
    <property type="component" value="Unassembled WGS sequence"/>
</dbReference>
<keyword evidence="2" id="KW-1185">Reference proteome</keyword>
<dbReference type="EMBL" id="UPPP01000072">
    <property type="protein sequence ID" value="VBB07216.1"/>
    <property type="molecule type" value="Genomic_DNA"/>
</dbReference>
<accession>A0A498R3I4</accession>